<dbReference type="Gene3D" id="1.10.10.10">
    <property type="entry name" value="Winged helix-like DNA-binding domain superfamily/Winged helix DNA-binding domain"/>
    <property type="match status" value="2"/>
</dbReference>
<dbReference type="AlphaFoldDB" id="A0A834C2K0"/>
<comment type="caution">
    <text evidence="10">The sequence shown here is derived from an EMBL/GenBank/DDBJ whole genome shotgun (WGS) entry which is preliminary data.</text>
</comment>
<evidence type="ECO:0000256" key="1">
    <source>
        <dbReference type="ARBA" id="ARBA00004123"/>
    </source>
</evidence>
<dbReference type="SMART" id="SM00526">
    <property type="entry name" value="H15"/>
    <property type="match status" value="1"/>
</dbReference>
<keyword evidence="6" id="KW-0238">DNA-binding</keyword>
<dbReference type="GO" id="GO:0070828">
    <property type="term" value="P:heterochromatin organization"/>
    <property type="evidence" value="ECO:0007669"/>
    <property type="project" value="TreeGrafter"/>
</dbReference>
<dbReference type="PANTHER" id="PTHR15832">
    <property type="entry name" value="SHC (SRC HOMOLOGY DOMAIN C-TERMINAL) ADAPTOR HOMOLOG"/>
    <property type="match status" value="1"/>
</dbReference>
<evidence type="ECO:0000313" key="11">
    <source>
        <dbReference type="Proteomes" id="UP000646548"/>
    </source>
</evidence>
<protein>
    <recommendedName>
        <fullName evidence="3">Heterochromatin protein 1-binding protein 3</fullName>
    </recommendedName>
</protein>
<dbReference type="GO" id="GO:0005634">
    <property type="term" value="C:nucleus"/>
    <property type="evidence" value="ECO:0007669"/>
    <property type="project" value="UniProtKB-SubCell"/>
</dbReference>
<evidence type="ECO:0000256" key="6">
    <source>
        <dbReference type="ARBA" id="ARBA00023125"/>
    </source>
</evidence>
<accession>A0A834C2K0</accession>
<keyword evidence="4" id="KW-0158">Chromosome</keyword>
<evidence type="ECO:0000256" key="4">
    <source>
        <dbReference type="ARBA" id="ARBA00022454"/>
    </source>
</evidence>
<feature type="region of interest" description="Disordered" evidence="8">
    <location>
        <begin position="143"/>
        <end position="183"/>
    </location>
</feature>
<feature type="compositionally biased region" description="Acidic residues" evidence="8">
    <location>
        <begin position="160"/>
        <end position="175"/>
    </location>
</feature>
<dbReference type="GO" id="GO:0031491">
    <property type="term" value="F:nucleosome binding"/>
    <property type="evidence" value="ECO:0007669"/>
    <property type="project" value="TreeGrafter"/>
</dbReference>
<proteinExistence type="predicted"/>
<dbReference type="InterPro" id="IPR036390">
    <property type="entry name" value="WH_DNA-bd_sf"/>
</dbReference>
<reference evidence="10" key="1">
    <citation type="journal article" name="BMC Genomics">
        <title>Long-read sequencing and de novo genome assembly of marine medaka (Oryzias melastigma).</title>
        <authorList>
            <person name="Liang P."/>
            <person name="Saqib H.S.A."/>
            <person name="Ni X."/>
            <person name="Shen Y."/>
        </authorList>
    </citation>
    <scope>NUCLEOTIDE SEQUENCE</scope>
    <source>
        <strain evidence="10">Bigg-433</strain>
    </source>
</reference>
<organism evidence="10 11">
    <name type="scientific">Oryzias melastigma</name>
    <name type="common">Marine medaka</name>
    <dbReference type="NCBI Taxonomy" id="30732"/>
    <lineage>
        <taxon>Eukaryota</taxon>
        <taxon>Metazoa</taxon>
        <taxon>Chordata</taxon>
        <taxon>Craniata</taxon>
        <taxon>Vertebrata</taxon>
        <taxon>Euteleostomi</taxon>
        <taxon>Actinopterygii</taxon>
        <taxon>Neopterygii</taxon>
        <taxon>Teleostei</taxon>
        <taxon>Neoteleostei</taxon>
        <taxon>Acanthomorphata</taxon>
        <taxon>Ovalentaria</taxon>
        <taxon>Atherinomorphae</taxon>
        <taxon>Beloniformes</taxon>
        <taxon>Adrianichthyidae</taxon>
        <taxon>Oryziinae</taxon>
        <taxon>Oryzias</taxon>
    </lineage>
</organism>
<dbReference type="GO" id="GO:0000786">
    <property type="term" value="C:nucleosome"/>
    <property type="evidence" value="ECO:0007669"/>
    <property type="project" value="InterPro"/>
</dbReference>
<gene>
    <name evidence="10" type="ORF">FQA47_021059</name>
</gene>
<evidence type="ECO:0000259" key="9">
    <source>
        <dbReference type="SMART" id="SM00526"/>
    </source>
</evidence>
<evidence type="ECO:0000256" key="5">
    <source>
        <dbReference type="ARBA" id="ARBA00022737"/>
    </source>
</evidence>
<dbReference type="EMBL" id="WKFB01000488">
    <property type="protein sequence ID" value="KAF6721585.1"/>
    <property type="molecule type" value="Genomic_DNA"/>
</dbReference>
<evidence type="ECO:0000256" key="3">
    <source>
        <dbReference type="ARBA" id="ARBA00019297"/>
    </source>
</evidence>
<dbReference type="InterPro" id="IPR005818">
    <property type="entry name" value="Histone_H1/H5_H15"/>
</dbReference>
<evidence type="ECO:0000256" key="2">
    <source>
        <dbReference type="ARBA" id="ARBA00004286"/>
    </source>
</evidence>
<dbReference type="SUPFAM" id="SSF46785">
    <property type="entry name" value="Winged helix' DNA-binding domain"/>
    <property type="match status" value="1"/>
</dbReference>
<evidence type="ECO:0000313" key="10">
    <source>
        <dbReference type="EMBL" id="KAF6721585.1"/>
    </source>
</evidence>
<evidence type="ECO:0000256" key="7">
    <source>
        <dbReference type="ARBA" id="ARBA00023242"/>
    </source>
</evidence>
<dbReference type="GO" id="GO:0003677">
    <property type="term" value="F:DNA binding"/>
    <property type="evidence" value="ECO:0007669"/>
    <property type="project" value="UniProtKB-KW"/>
</dbReference>
<dbReference type="Pfam" id="PF00538">
    <property type="entry name" value="Linker_histone"/>
    <property type="match status" value="2"/>
</dbReference>
<keyword evidence="7" id="KW-0539">Nucleus</keyword>
<dbReference type="Proteomes" id="UP000646548">
    <property type="component" value="Unassembled WGS sequence"/>
</dbReference>
<dbReference type="PANTHER" id="PTHR15832:SF1">
    <property type="entry name" value="HETEROCHROMATIN PROTEIN 1-BINDING PROTEIN 3"/>
    <property type="match status" value="1"/>
</dbReference>
<name>A0A834C2K0_ORYME</name>
<dbReference type="InterPro" id="IPR036388">
    <property type="entry name" value="WH-like_DNA-bd_sf"/>
</dbReference>
<sequence length="183" mass="20418">MESGRDCSFDCETFVDFRPKALKTTLVKAVEKGHLEQTTGKGAQGTFQLKCGGNKPQVKGSVLKEAITAAITAMNEPKTCSTTLLLDSHKDMKEHHLMATLRRTLKKCKVLGWMEQITGHGFTGTYQLSFPYYPSPNTLFLDKFKEPAKTPTKRRRTVDSSDEEEESEEKEDSSEDGAPPPTR</sequence>
<keyword evidence="5" id="KW-0677">Repeat</keyword>
<comment type="subcellular location">
    <subcellularLocation>
        <location evidence="2">Chromosome</location>
    </subcellularLocation>
    <subcellularLocation>
        <location evidence="1">Nucleus</location>
    </subcellularLocation>
</comment>
<dbReference type="GO" id="GO:0006334">
    <property type="term" value="P:nucleosome assembly"/>
    <property type="evidence" value="ECO:0007669"/>
    <property type="project" value="InterPro"/>
</dbReference>
<feature type="domain" description="H15" evidence="9">
    <location>
        <begin position="57"/>
        <end position="120"/>
    </location>
</feature>
<evidence type="ECO:0000256" key="8">
    <source>
        <dbReference type="SAM" id="MobiDB-lite"/>
    </source>
</evidence>